<sequence>MIINEIRLDEDNKRVQKAVQQPQHGQWTNCLDNALQKSLTWKDIWHMAPLWISFLITSVHDLLPSNANLPRQQTTEHILKIALLREV</sequence>
<reference evidence="1" key="1">
    <citation type="journal article" date="2023" name="G3 (Bethesda)">
        <title>A reference genome for the long-term kleptoplast-retaining sea slug Elysia crispata morphotype clarki.</title>
        <authorList>
            <person name="Eastman K.E."/>
            <person name="Pendleton A.L."/>
            <person name="Shaikh M.A."/>
            <person name="Suttiyut T."/>
            <person name="Ogas R."/>
            <person name="Tomko P."/>
            <person name="Gavelis G."/>
            <person name="Widhalm J.R."/>
            <person name="Wisecaver J.H."/>
        </authorList>
    </citation>
    <scope>NUCLEOTIDE SEQUENCE</scope>
    <source>
        <strain evidence="1">ECLA1</strain>
    </source>
</reference>
<comment type="caution">
    <text evidence="1">The sequence shown here is derived from an EMBL/GenBank/DDBJ whole genome shotgun (WGS) entry which is preliminary data.</text>
</comment>
<organism evidence="1 2">
    <name type="scientific">Elysia crispata</name>
    <name type="common">lettuce slug</name>
    <dbReference type="NCBI Taxonomy" id="231223"/>
    <lineage>
        <taxon>Eukaryota</taxon>
        <taxon>Metazoa</taxon>
        <taxon>Spiralia</taxon>
        <taxon>Lophotrochozoa</taxon>
        <taxon>Mollusca</taxon>
        <taxon>Gastropoda</taxon>
        <taxon>Heterobranchia</taxon>
        <taxon>Euthyneura</taxon>
        <taxon>Panpulmonata</taxon>
        <taxon>Sacoglossa</taxon>
        <taxon>Placobranchoidea</taxon>
        <taxon>Plakobranchidae</taxon>
        <taxon>Elysia</taxon>
    </lineage>
</organism>
<proteinExistence type="predicted"/>
<dbReference type="EMBL" id="JAWDGP010006574">
    <property type="protein sequence ID" value="KAK3738772.1"/>
    <property type="molecule type" value="Genomic_DNA"/>
</dbReference>
<evidence type="ECO:0000313" key="1">
    <source>
        <dbReference type="EMBL" id="KAK3738772.1"/>
    </source>
</evidence>
<protein>
    <submittedName>
        <fullName evidence="1">Uncharacterized protein</fullName>
    </submittedName>
</protein>
<dbReference type="Proteomes" id="UP001283361">
    <property type="component" value="Unassembled WGS sequence"/>
</dbReference>
<dbReference type="AlphaFoldDB" id="A0AAE1CVE5"/>
<gene>
    <name evidence="1" type="ORF">RRG08_035652</name>
</gene>
<name>A0AAE1CVE5_9GAST</name>
<accession>A0AAE1CVE5</accession>
<evidence type="ECO:0000313" key="2">
    <source>
        <dbReference type="Proteomes" id="UP001283361"/>
    </source>
</evidence>
<keyword evidence="2" id="KW-1185">Reference proteome</keyword>